<evidence type="ECO:0000313" key="4">
    <source>
        <dbReference type="Proteomes" id="UP001597090"/>
    </source>
</evidence>
<dbReference type="Pfam" id="PF02517">
    <property type="entry name" value="Rce1-like"/>
    <property type="match status" value="1"/>
</dbReference>
<dbReference type="PANTHER" id="PTHR39430:SF1">
    <property type="entry name" value="PROTEASE"/>
    <property type="match status" value="1"/>
</dbReference>
<proteinExistence type="predicted"/>
<keyword evidence="4" id="KW-1185">Reference proteome</keyword>
<dbReference type="PANTHER" id="PTHR39430">
    <property type="entry name" value="MEMBRANE-ASSOCIATED PROTEASE-RELATED"/>
    <property type="match status" value="1"/>
</dbReference>
<reference evidence="4" key="1">
    <citation type="journal article" date="2019" name="Int. J. Syst. Evol. Microbiol.">
        <title>The Global Catalogue of Microorganisms (GCM) 10K type strain sequencing project: providing services to taxonomists for standard genome sequencing and annotation.</title>
        <authorList>
            <consortium name="The Broad Institute Genomics Platform"/>
            <consortium name="The Broad Institute Genome Sequencing Center for Infectious Disease"/>
            <person name="Wu L."/>
            <person name="Ma J."/>
        </authorList>
    </citation>
    <scope>NUCLEOTIDE SEQUENCE [LARGE SCALE GENOMIC DNA]</scope>
    <source>
        <strain evidence="4">CCUG 55491</strain>
    </source>
</reference>
<feature type="domain" description="CAAX prenyl protease 2/Lysostaphin resistance protein A-like" evidence="2">
    <location>
        <begin position="123"/>
        <end position="218"/>
    </location>
</feature>
<feature type="transmembrane region" description="Helical" evidence="1">
    <location>
        <begin position="121"/>
        <end position="142"/>
    </location>
</feature>
<feature type="transmembrane region" description="Helical" evidence="1">
    <location>
        <begin position="251"/>
        <end position="273"/>
    </location>
</feature>
<gene>
    <name evidence="3" type="ORF">ACFQZQ_04105</name>
</gene>
<evidence type="ECO:0000313" key="3">
    <source>
        <dbReference type="EMBL" id="MFD0738470.1"/>
    </source>
</evidence>
<keyword evidence="1" id="KW-0812">Transmembrane</keyword>
<dbReference type="RefSeq" id="WP_386811391.1">
    <property type="nucleotide sequence ID" value="NZ_JBHTIH010000002.1"/>
</dbReference>
<dbReference type="InterPro" id="IPR003675">
    <property type="entry name" value="Rce1/LyrA-like_dom"/>
</dbReference>
<keyword evidence="1" id="KW-0472">Membrane</keyword>
<evidence type="ECO:0000256" key="1">
    <source>
        <dbReference type="SAM" id="Phobius"/>
    </source>
</evidence>
<accession>A0ABW2YJI6</accession>
<keyword evidence="1" id="KW-1133">Transmembrane helix</keyword>
<dbReference type="Proteomes" id="UP001597090">
    <property type="component" value="Unassembled WGS sequence"/>
</dbReference>
<comment type="caution">
    <text evidence="3">The sequence shown here is derived from an EMBL/GenBank/DDBJ whole genome shotgun (WGS) entry which is preliminary data.</text>
</comment>
<feature type="transmembrane region" description="Helical" evidence="1">
    <location>
        <begin position="87"/>
        <end position="115"/>
    </location>
</feature>
<feature type="transmembrane region" description="Helical" evidence="1">
    <location>
        <begin position="184"/>
        <end position="201"/>
    </location>
</feature>
<dbReference type="EMBL" id="JBHTIH010000002">
    <property type="protein sequence ID" value="MFD0738470.1"/>
    <property type="molecule type" value="Genomic_DNA"/>
</dbReference>
<feature type="transmembrane region" description="Helical" evidence="1">
    <location>
        <begin position="49"/>
        <end position="67"/>
    </location>
</feature>
<evidence type="ECO:0000259" key="2">
    <source>
        <dbReference type="Pfam" id="PF02517"/>
    </source>
</evidence>
<name>A0ABW2YJI6_9GAMM</name>
<organism evidence="3 4">
    <name type="scientific">Lysobacter koreensis</name>
    <dbReference type="NCBI Taxonomy" id="266122"/>
    <lineage>
        <taxon>Bacteria</taxon>
        <taxon>Pseudomonadati</taxon>
        <taxon>Pseudomonadota</taxon>
        <taxon>Gammaproteobacteria</taxon>
        <taxon>Lysobacterales</taxon>
        <taxon>Lysobacteraceae</taxon>
        <taxon>Lysobacter</taxon>
    </lineage>
</organism>
<feature type="transmembrane region" description="Helical" evidence="1">
    <location>
        <begin position="154"/>
        <end position="172"/>
    </location>
</feature>
<protein>
    <submittedName>
        <fullName evidence="3">Type II CAAX prenyl endopeptidase Rce1 family protein</fullName>
    </submittedName>
</protein>
<feature type="transmembrane region" description="Helical" evidence="1">
    <location>
        <begin position="213"/>
        <end position="231"/>
    </location>
</feature>
<sequence length="290" mass="31070">MKQLLRDRDGSLRNGWWVLAFLALFLASQPVYRVVSKALQLQGVDGPWLGPLPVVFLLLVTWASLRLRREPLAAVGLQLDRNWARELLLGAGLGMALIALVTGLIVASGGVAFSLDPARSLGALVMGAWVFVWVALLEELLFRGFVFQRLVDGIGAWPALLAMALLLAIGHWSNPGMEGATRAWASVDTALGAVLFGLAYLRTGSLAMPIGMHFGWNWAQGAVLGFDVSGLDQAGWLLPEMLGKPQWLTGVAFGPEASVLAVLVDGAAIVLMWRWKGTAPARSMVLAPAV</sequence>